<feature type="transmembrane region" description="Helical" evidence="9">
    <location>
        <begin position="291"/>
        <end position="309"/>
    </location>
</feature>
<keyword evidence="6 9" id="KW-0472">Membrane</keyword>
<proteinExistence type="predicted"/>
<evidence type="ECO:0000256" key="7">
    <source>
        <dbReference type="ARBA" id="ARBA00023170"/>
    </source>
</evidence>
<dbReference type="PROSITE" id="PS50262">
    <property type="entry name" value="G_PROTEIN_RECEP_F1_2"/>
    <property type="match status" value="1"/>
</dbReference>
<dbReference type="CDD" id="cd00637">
    <property type="entry name" value="7tm_classA_rhodopsin-like"/>
    <property type="match status" value="1"/>
</dbReference>
<dbReference type="PANTHER" id="PTHR24249:SF372">
    <property type="entry name" value="G-PROTEIN COUPLED RECEPTORS FAMILY 1 PROFILE DOMAIN-CONTAINING PROTEIN"/>
    <property type="match status" value="1"/>
</dbReference>
<evidence type="ECO:0000259" key="10">
    <source>
        <dbReference type="PROSITE" id="PS50262"/>
    </source>
</evidence>
<accession>A0ABD0LKJ5</accession>
<keyword evidence="2" id="KW-1003">Cell membrane</keyword>
<keyword evidence="8" id="KW-0807">Transducer</keyword>
<evidence type="ECO:0000256" key="8">
    <source>
        <dbReference type="ARBA" id="ARBA00023224"/>
    </source>
</evidence>
<feature type="domain" description="G-protein coupled receptors family 1 profile" evidence="10">
    <location>
        <begin position="43"/>
        <end position="304"/>
    </location>
</feature>
<comment type="subcellular location">
    <subcellularLocation>
        <location evidence="1">Cell membrane</location>
        <topology evidence="1">Multi-pass membrane protein</topology>
    </subcellularLocation>
</comment>
<keyword evidence="3 9" id="KW-0812">Transmembrane</keyword>
<keyword evidence="4 9" id="KW-1133">Transmembrane helix</keyword>
<dbReference type="InterPro" id="IPR050569">
    <property type="entry name" value="TAAR"/>
</dbReference>
<dbReference type="SMART" id="SM01381">
    <property type="entry name" value="7TM_GPCR_Srsx"/>
    <property type="match status" value="1"/>
</dbReference>
<evidence type="ECO:0000256" key="3">
    <source>
        <dbReference type="ARBA" id="ARBA00022692"/>
    </source>
</evidence>
<dbReference type="SUPFAM" id="SSF81321">
    <property type="entry name" value="Family A G protein-coupled receptor-like"/>
    <property type="match status" value="1"/>
</dbReference>
<sequence>MTEDTGTPCENRSTHSLLAHLDPPLMTYYYGTFSVLMLVNVVGNTIVLRTILRHDSLRTPANSLICSLAASDLLFGLLYPIYNVSHIDLPVIENSLGEWSVCRIIMTEVLALELCSSYGLVAIALSRHFIVAHPLRYRQYLNTRSCSVVIVTLWVVAHIICVIVYAKESPPQGYCNICRFEMMYPLTHLTILTAMQFLLPFIIMVVSNVRMAYTARALQTRTEVGSTSVGHQAQCRWKCGLHLRQKSVVVVTLLVGCFALAWAPQLLYLFLVIVGKLEETQFEYLGATVRIFLYCNSAVNVFIYAGRMADFRRHVRRDLGHLVCRCSPRVTPSRLTAHVTLGKNNFIVQT</sequence>
<dbReference type="Gene3D" id="1.20.1070.10">
    <property type="entry name" value="Rhodopsin 7-helix transmembrane proteins"/>
    <property type="match status" value="1"/>
</dbReference>
<keyword evidence="12" id="KW-1185">Reference proteome</keyword>
<feature type="transmembrane region" description="Helical" evidence="9">
    <location>
        <begin position="28"/>
        <end position="52"/>
    </location>
</feature>
<feature type="transmembrane region" description="Helical" evidence="9">
    <location>
        <begin position="186"/>
        <end position="206"/>
    </location>
</feature>
<dbReference type="PANTHER" id="PTHR24249">
    <property type="entry name" value="HISTAMINE RECEPTOR-RELATED G-PROTEIN COUPLED RECEPTOR"/>
    <property type="match status" value="1"/>
</dbReference>
<protein>
    <recommendedName>
        <fullName evidence="10">G-protein coupled receptors family 1 profile domain-containing protein</fullName>
    </recommendedName>
</protein>
<dbReference type="PRINTS" id="PR00237">
    <property type="entry name" value="GPCRRHODOPSN"/>
</dbReference>
<name>A0ABD0LKJ5_9CAEN</name>
<dbReference type="GO" id="GO:0005886">
    <property type="term" value="C:plasma membrane"/>
    <property type="evidence" value="ECO:0007669"/>
    <property type="project" value="UniProtKB-SubCell"/>
</dbReference>
<reference evidence="11 12" key="1">
    <citation type="journal article" date="2023" name="Sci. Data">
        <title>Genome assembly of the Korean intertidal mud-creeper Batillaria attramentaria.</title>
        <authorList>
            <person name="Patra A.K."/>
            <person name="Ho P.T."/>
            <person name="Jun S."/>
            <person name="Lee S.J."/>
            <person name="Kim Y."/>
            <person name="Won Y.J."/>
        </authorList>
    </citation>
    <scope>NUCLEOTIDE SEQUENCE [LARGE SCALE GENOMIC DNA]</scope>
    <source>
        <strain evidence="11">Wonlab-2016</strain>
    </source>
</reference>
<evidence type="ECO:0000256" key="4">
    <source>
        <dbReference type="ARBA" id="ARBA00022989"/>
    </source>
</evidence>
<keyword evidence="5" id="KW-0297">G-protein coupled receptor</keyword>
<comment type="caution">
    <text evidence="11">The sequence shown here is derived from an EMBL/GenBank/DDBJ whole genome shotgun (WGS) entry which is preliminary data.</text>
</comment>
<dbReference type="Pfam" id="PF00001">
    <property type="entry name" value="7tm_1"/>
    <property type="match status" value="1"/>
</dbReference>
<evidence type="ECO:0000256" key="2">
    <source>
        <dbReference type="ARBA" id="ARBA00022475"/>
    </source>
</evidence>
<evidence type="ECO:0000256" key="6">
    <source>
        <dbReference type="ARBA" id="ARBA00023136"/>
    </source>
</evidence>
<evidence type="ECO:0000256" key="1">
    <source>
        <dbReference type="ARBA" id="ARBA00004651"/>
    </source>
</evidence>
<feature type="transmembrane region" description="Helical" evidence="9">
    <location>
        <begin position="104"/>
        <end position="125"/>
    </location>
</feature>
<keyword evidence="7" id="KW-0675">Receptor</keyword>
<evidence type="ECO:0000256" key="9">
    <source>
        <dbReference type="SAM" id="Phobius"/>
    </source>
</evidence>
<dbReference type="AlphaFoldDB" id="A0ABD0LKJ5"/>
<dbReference type="EMBL" id="JACVVK020000041">
    <property type="protein sequence ID" value="KAK7499837.1"/>
    <property type="molecule type" value="Genomic_DNA"/>
</dbReference>
<feature type="transmembrane region" description="Helical" evidence="9">
    <location>
        <begin position="248"/>
        <end position="271"/>
    </location>
</feature>
<feature type="transmembrane region" description="Helical" evidence="9">
    <location>
        <begin position="146"/>
        <end position="166"/>
    </location>
</feature>
<evidence type="ECO:0000256" key="5">
    <source>
        <dbReference type="ARBA" id="ARBA00023040"/>
    </source>
</evidence>
<dbReference type="GO" id="GO:0004930">
    <property type="term" value="F:G protein-coupled receptor activity"/>
    <property type="evidence" value="ECO:0007669"/>
    <property type="project" value="UniProtKB-KW"/>
</dbReference>
<dbReference type="InterPro" id="IPR000276">
    <property type="entry name" value="GPCR_Rhodpsn"/>
</dbReference>
<feature type="transmembrane region" description="Helical" evidence="9">
    <location>
        <begin position="64"/>
        <end position="84"/>
    </location>
</feature>
<dbReference type="Proteomes" id="UP001519460">
    <property type="component" value="Unassembled WGS sequence"/>
</dbReference>
<gene>
    <name evidence="11" type="ORF">BaRGS_00008928</name>
</gene>
<organism evidence="11 12">
    <name type="scientific">Batillaria attramentaria</name>
    <dbReference type="NCBI Taxonomy" id="370345"/>
    <lineage>
        <taxon>Eukaryota</taxon>
        <taxon>Metazoa</taxon>
        <taxon>Spiralia</taxon>
        <taxon>Lophotrochozoa</taxon>
        <taxon>Mollusca</taxon>
        <taxon>Gastropoda</taxon>
        <taxon>Caenogastropoda</taxon>
        <taxon>Sorbeoconcha</taxon>
        <taxon>Cerithioidea</taxon>
        <taxon>Batillariidae</taxon>
        <taxon>Batillaria</taxon>
    </lineage>
</organism>
<evidence type="ECO:0000313" key="11">
    <source>
        <dbReference type="EMBL" id="KAK7499837.1"/>
    </source>
</evidence>
<dbReference type="InterPro" id="IPR017452">
    <property type="entry name" value="GPCR_Rhodpsn_7TM"/>
</dbReference>
<evidence type="ECO:0000313" key="12">
    <source>
        <dbReference type="Proteomes" id="UP001519460"/>
    </source>
</evidence>